<reference evidence="1" key="1">
    <citation type="submission" date="2011-10" db="EMBL/GenBank/DDBJ databases">
        <title>Provirophages and transpovirons: unique mobilome of giant viruses.</title>
        <authorList>
            <person name="Desnues C."/>
            <person name="LaScola B."/>
            <person name="Yutin N."/>
            <person name="Fournous G."/>
            <person name="Koonin E."/>
            <person name="Raoult D."/>
        </authorList>
    </citation>
    <scope>NUCLEOTIDE SEQUENCE</scope>
    <source>
        <strain evidence="1">Mv13-c7</strain>
    </source>
</reference>
<dbReference type="EMBL" id="JN885990">
    <property type="protein sequence ID" value="AEX61185.1"/>
    <property type="molecule type" value="Genomic_DNA"/>
</dbReference>
<gene>
    <name evidence="1" type="ORF">c7_L119</name>
</gene>
<accession>H2E9W2</accession>
<evidence type="ECO:0000313" key="1">
    <source>
        <dbReference type="EMBL" id="AEX61185.1"/>
    </source>
</evidence>
<proteinExistence type="predicted"/>
<name>H2E9W2_9VIRU</name>
<organism evidence="1">
    <name type="scientific">Megavirus courdo7</name>
    <dbReference type="NCBI Taxonomy" id="1128135"/>
    <lineage>
        <taxon>Viruses</taxon>
        <taxon>Varidnaviria</taxon>
        <taxon>Bamfordvirae</taxon>
        <taxon>Nucleocytoviricota</taxon>
        <taxon>Megaviricetes</taxon>
        <taxon>Imitervirales</taxon>
        <taxon>Mimiviridae</taxon>
        <taxon>Megamimivirinae</taxon>
        <taxon>Megavirus</taxon>
    </lineage>
</organism>
<protein>
    <submittedName>
        <fullName evidence="1">Uncharacterized protein</fullName>
    </submittedName>
</protein>
<sequence>MSLPDNFRMATDVDIINNNLSCVVRFPTMIKITLETFANAPKYSDQQYDEFICQQKCHVCDSQIDNINTLYTNINNDNPSSANINICSFCLERAFQNVDEILLPGFIPGPVYSLGEICKINGQKIDSVTKCYRSISRWIRIIYCFYSI</sequence>